<keyword evidence="6" id="KW-0539">Nucleus</keyword>
<evidence type="ECO:0000256" key="6">
    <source>
        <dbReference type="ARBA" id="ARBA00023242"/>
    </source>
</evidence>
<feature type="compositionally biased region" description="Low complexity" evidence="7">
    <location>
        <begin position="188"/>
        <end position="230"/>
    </location>
</feature>
<evidence type="ECO:0000313" key="10">
    <source>
        <dbReference type="Proteomes" id="UP000215902"/>
    </source>
</evidence>
<name>A0A267FXN0_9PLAT</name>
<evidence type="ECO:0000256" key="2">
    <source>
        <dbReference type="ARBA" id="ARBA00008289"/>
    </source>
</evidence>
<comment type="similarity">
    <text evidence="2">Belongs to the MiT/TFE family.</text>
</comment>
<keyword evidence="10" id="KW-1185">Reference proteome</keyword>
<feature type="region of interest" description="Disordered" evidence="7">
    <location>
        <begin position="1"/>
        <end position="254"/>
    </location>
</feature>
<reference evidence="9 10" key="1">
    <citation type="submission" date="2017-06" db="EMBL/GenBank/DDBJ databases">
        <title>A platform for efficient transgenesis in Macrostomum lignano, a flatworm model organism for stem cell research.</title>
        <authorList>
            <person name="Berezikov E."/>
        </authorList>
    </citation>
    <scope>NUCLEOTIDE SEQUENCE [LARGE SCALE GENOMIC DNA]</scope>
    <source>
        <strain evidence="9">DV1</strain>
        <tissue evidence="9">Whole organism</tissue>
    </source>
</reference>
<dbReference type="InterPro" id="IPR036638">
    <property type="entry name" value="HLH_DNA-bd_sf"/>
</dbReference>
<dbReference type="AlphaFoldDB" id="A0A267FXN0"/>
<dbReference type="GO" id="GO:0046983">
    <property type="term" value="F:protein dimerization activity"/>
    <property type="evidence" value="ECO:0007669"/>
    <property type="project" value="InterPro"/>
</dbReference>
<evidence type="ECO:0000313" key="9">
    <source>
        <dbReference type="EMBL" id="PAA78590.1"/>
    </source>
</evidence>
<sequence>MAMRTNLRQQLLKEQAQQQPQQQQPQQQQQQPQFARPAWPVTAQSAAPVSLAGGASFSRLENPTPYHLAQQQQQQQQLNQSTPSSAAAASSPVESPENSADSADLQLPNDMDMDLDISDLLGDDSDFAHLSSTAPNPAHFPISSGQTFSGFTGLRDGDGDGSDPPSVMEAKPSTSAPASTHLFLTGGSRLSAHQLQQQQQQQQQQSSLAPASLGSSDSRAASVASSLATAGGPPRDRSKKDSHNRIERKRRENINHQIAELGEILPRGYFQDSDLKKNKGNILKASVDYIRELQAEQMKLSDRVAQSETRAEKLDQLSRALAMQIQNMQQTLSTHGVQYQQANSLDEGVVHGLLNFLVSSSPSSSTRVKAEPTTGLQQQQQQPVSAELASSSVSTAAAVVDATDCLALVDSDPMLGFSDANSPLFSDQ</sequence>
<dbReference type="Gene3D" id="4.10.280.10">
    <property type="entry name" value="Helix-loop-helix DNA-binding domain"/>
    <property type="match status" value="1"/>
</dbReference>
<keyword evidence="5" id="KW-0804">Transcription</keyword>
<evidence type="ECO:0000256" key="7">
    <source>
        <dbReference type="SAM" id="MobiDB-lite"/>
    </source>
</evidence>
<dbReference type="GO" id="GO:0000978">
    <property type="term" value="F:RNA polymerase II cis-regulatory region sequence-specific DNA binding"/>
    <property type="evidence" value="ECO:0007669"/>
    <property type="project" value="TreeGrafter"/>
</dbReference>
<evidence type="ECO:0000256" key="5">
    <source>
        <dbReference type="ARBA" id="ARBA00023163"/>
    </source>
</evidence>
<evidence type="ECO:0000259" key="8">
    <source>
        <dbReference type="PROSITE" id="PS50888"/>
    </source>
</evidence>
<feature type="domain" description="BHLH" evidence="8">
    <location>
        <begin position="238"/>
        <end position="293"/>
    </location>
</feature>
<proteinExistence type="inferred from homology"/>
<dbReference type="OrthoDB" id="6242697at2759"/>
<feature type="compositionally biased region" description="Basic and acidic residues" evidence="7">
    <location>
        <begin position="234"/>
        <end position="254"/>
    </location>
</feature>
<comment type="caution">
    <text evidence="9">The sequence shown here is derived from an EMBL/GenBank/DDBJ whole genome shotgun (WGS) entry which is preliminary data.</text>
</comment>
<dbReference type="EMBL" id="NIVC01000677">
    <property type="protein sequence ID" value="PAA78590.1"/>
    <property type="molecule type" value="Genomic_DNA"/>
</dbReference>
<keyword evidence="4" id="KW-0238">DNA-binding</keyword>
<keyword evidence="3" id="KW-0805">Transcription regulation</keyword>
<comment type="subcellular location">
    <subcellularLocation>
        <location evidence="1">Nucleus</location>
    </subcellularLocation>
</comment>
<evidence type="ECO:0000256" key="1">
    <source>
        <dbReference type="ARBA" id="ARBA00004123"/>
    </source>
</evidence>
<feature type="compositionally biased region" description="Low complexity" evidence="7">
    <location>
        <begin position="70"/>
        <end position="100"/>
    </location>
</feature>
<accession>A0A267FXN0</accession>
<dbReference type="SUPFAM" id="SSF47459">
    <property type="entry name" value="HLH, helix-loop-helix DNA-binding domain"/>
    <property type="match status" value="1"/>
</dbReference>
<dbReference type="SMART" id="SM00353">
    <property type="entry name" value="HLH"/>
    <property type="match status" value="1"/>
</dbReference>
<dbReference type="InterPro" id="IPR011598">
    <property type="entry name" value="bHLH_dom"/>
</dbReference>
<gene>
    <name evidence="9" type="ORF">BOX15_Mlig017013g1</name>
</gene>
<dbReference type="PROSITE" id="PS50888">
    <property type="entry name" value="BHLH"/>
    <property type="match status" value="1"/>
</dbReference>
<dbReference type="STRING" id="282301.A0A267FXN0"/>
<feature type="compositionally biased region" description="Low complexity" evidence="7">
    <location>
        <begin position="17"/>
        <end position="33"/>
    </location>
</feature>
<organism evidence="9 10">
    <name type="scientific">Macrostomum lignano</name>
    <dbReference type="NCBI Taxonomy" id="282301"/>
    <lineage>
        <taxon>Eukaryota</taxon>
        <taxon>Metazoa</taxon>
        <taxon>Spiralia</taxon>
        <taxon>Lophotrochozoa</taxon>
        <taxon>Platyhelminthes</taxon>
        <taxon>Rhabditophora</taxon>
        <taxon>Macrostomorpha</taxon>
        <taxon>Macrostomida</taxon>
        <taxon>Macrostomidae</taxon>
        <taxon>Macrostomum</taxon>
    </lineage>
</organism>
<evidence type="ECO:0000256" key="4">
    <source>
        <dbReference type="ARBA" id="ARBA00023125"/>
    </source>
</evidence>
<dbReference type="PANTHER" id="PTHR45776:SF2">
    <property type="entry name" value="MIP04163P"/>
    <property type="match status" value="1"/>
</dbReference>
<protein>
    <recommendedName>
        <fullName evidence="8">BHLH domain-containing protein</fullName>
    </recommendedName>
</protein>
<feature type="compositionally biased region" description="Acidic residues" evidence="7">
    <location>
        <begin position="111"/>
        <end position="125"/>
    </location>
</feature>
<dbReference type="Pfam" id="PF00010">
    <property type="entry name" value="HLH"/>
    <property type="match status" value="1"/>
</dbReference>
<dbReference type="GO" id="GO:0000981">
    <property type="term" value="F:DNA-binding transcription factor activity, RNA polymerase II-specific"/>
    <property type="evidence" value="ECO:0007669"/>
    <property type="project" value="TreeGrafter"/>
</dbReference>
<dbReference type="CDD" id="cd11397">
    <property type="entry name" value="bHLHzip_MITF_like"/>
    <property type="match status" value="1"/>
</dbReference>
<evidence type="ECO:0000256" key="3">
    <source>
        <dbReference type="ARBA" id="ARBA00023015"/>
    </source>
</evidence>
<dbReference type="GO" id="GO:0005634">
    <property type="term" value="C:nucleus"/>
    <property type="evidence" value="ECO:0007669"/>
    <property type="project" value="UniProtKB-SubCell"/>
</dbReference>
<dbReference type="Proteomes" id="UP000215902">
    <property type="component" value="Unassembled WGS sequence"/>
</dbReference>
<dbReference type="PANTHER" id="PTHR45776">
    <property type="entry name" value="MIP04163P"/>
    <property type="match status" value="1"/>
</dbReference>
<feature type="region of interest" description="Disordered" evidence="7">
    <location>
        <begin position="362"/>
        <end position="382"/>
    </location>
</feature>